<dbReference type="RefSeq" id="WP_242775676.1">
    <property type="nucleotide sequence ID" value="NZ_JALDAY010000016.1"/>
</dbReference>
<evidence type="ECO:0000313" key="2">
    <source>
        <dbReference type="Proteomes" id="UP001165269"/>
    </source>
</evidence>
<gene>
    <name evidence="1" type="ORF">MQP27_42670</name>
</gene>
<accession>A0ABS9YKK1</accession>
<keyword evidence="2" id="KW-1185">Reference proteome</keyword>
<dbReference type="PANTHER" id="PTHR10668">
    <property type="entry name" value="PHYTOENE DEHYDROGENASE"/>
    <property type="match status" value="1"/>
</dbReference>
<dbReference type="Proteomes" id="UP001165269">
    <property type="component" value="Unassembled WGS sequence"/>
</dbReference>
<protein>
    <submittedName>
        <fullName evidence="1">Uncharacterized protein</fullName>
    </submittedName>
</protein>
<comment type="caution">
    <text evidence="1">The sequence shown here is derived from an EMBL/GenBank/DDBJ whole genome shotgun (WGS) entry which is preliminary data.</text>
</comment>
<evidence type="ECO:0000313" key="1">
    <source>
        <dbReference type="EMBL" id="MCI3277790.1"/>
    </source>
</evidence>
<name>A0ABS9YKK1_9ACTN</name>
<reference evidence="1" key="1">
    <citation type="submission" date="2022-03" db="EMBL/GenBank/DDBJ databases">
        <title>Streptomyces 7R015 and 7R016 isolated from Barleria lupulina in Thailand.</title>
        <authorList>
            <person name="Kanchanasin P."/>
            <person name="Phongsopitanun W."/>
            <person name="Tanasupawat S."/>
        </authorList>
    </citation>
    <scope>NUCLEOTIDE SEQUENCE</scope>
    <source>
        <strain evidence="1">7R015</strain>
    </source>
</reference>
<proteinExistence type="predicted"/>
<sequence>MPYEPKGDAADELDVTGGWTKGLTDGYARRVLARVARHSPDLPGKTLAWDAVTPDDLARHNPNAVGGYPYGGSAELDQNLLWRSLPAASRHATPVAGLWHIGASTHPGLGLGLGGGSGHLVVQQLMRARRHTRG</sequence>
<dbReference type="PANTHER" id="PTHR10668:SF103">
    <property type="entry name" value="PYRIDINE NUCLEOTIDE-DISULFIDE OXIDOREDUCTASE DOMAIN-CONTAINING PROTEIN 2"/>
    <property type="match status" value="1"/>
</dbReference>
<dbReference type="EMBL" id="JALDAY010000016">
    <property type="protein sequence ID" value="MCI3277790.1"/>
    <property type="molecule type" value="Genomic_DNA"/>
</dbReference>
<organism evidence="1 2">
    <name type="scientific">Streptomyces cylindrosporus</name>
    <dbReference type="NCBI Taxonomy" id="2927583"/>
    <lineage>
        <taxon>Bacteria</taxon>
        <taxon>Bacillati</taxon>
        <taxon>Actinomycetota</taxon>
        <taxon>Actinomycetes</taxon>
        <taxon>Kitasatosporales</taxon>
        <taxon>Streptomycetaceae</taxon>
        <taxon>Streptomyces</taxon>
    </lineage>
</organism>